<evidence type="ECO:0008006" key="3">
    <source>
        <dbReference type="Google" id="ProtNLM"/>
    </source>
</evidence>
<dbReference type="PANTHER" id="PTHR45913:SF19">
    <property type="entry name" value="LOW QUALITY PROTEIN: ZINC FINGER BED DOMAIN-CONTAINING PROTEIN 5-LIKE"/>
    <property type="match status" value="1"/>
</dbReference>
<dbReference type="EMBL" id="VOFY01002115">
    <property type="protein sequence ID" value="KAA8577715.1"/>
    <property type="molecule type" value="Genomic_DNA"/>
</dbReference>
<organism evidence="1 2">
    <name type="scientific">Etheostoma spectabile</name>
    <name type="common">orangethroat darter</name>
    <dbReference type="NCBI Taxonomy" id="54343"/>
    <lineage>
        <taxon>Eukaryota</taxon>
        <taxon>Metazoa</taxon>
        <taxon>Chordata</taxon>
        <taxon>Craniata</taxon>
        <taxon>Vertebrata</taxon>
        <taxon>Euteleostomi</taxon>
        <taxon>Actinopterygii</taxon>
        <taxon>Neopterygii</taxon>
        <taxon>Teleostei</taxon>
        <taxon>Neoteleostei</taxon>
        <taxon>Acanthomorphata</taxon>
        <taxon>Eupercaria</taxon>
        <taxon>Perciformes</taxon>
        <taxon>Percoidei</taxon>
        <taxon>Percidae</taxon>
        <taxon>Etheostomatinae</taxon>
        <taxon>Etheostoma</taxon>
    </lineage>
</organism>
<dbReference type="PANTHER" id="PTHR45913">
    <property type="entry name" value="EPM2A-INTERACTING PROTEIN 1"/>
    <property type="match status" value="1"/>
</dbReference>
<dbReference type="Proteomes" id="UP000327493">
    <property type="component" value="Unassembled WGS sequence"/>
</dbReference>
<reference evidence="1 2" key="1">
    <citation type="submission" date="2019-08" db="EMBL/GenBank/DDBJ databases">
        <title>A chromosome-level genome assembly, high-density linkage maps, and genome scans reveal the genomic architecture of hybrid incompatibilities underlying speciation via character displacement in darters (Percidae: Etheostominae).</title>
        <authorList>
            <person name="Moran R.L."/>
            <person name="Catchen J.M."/>
            <person name="Fuller R.C."/>
        </authorList>
    </citation>
    <scope>NUCLEOTIDE SEQUENCE [LARGE SCALE GENOMIC DNA]</scope>
    <source>
        <strain evidence="1">EspeVRDwgs_2016</strain>
        <tissue evidence="1">Muscle</tissue>
    </source>
</reference>
<accession>A0A5J5C8M8</accession>
<gene>
    <name evidence="1" type="ORF">FQN60_018815</name>
</gene>
<evidence type="ECO:0000313" key="1">
    <source>
        <dbReference type="EMBL" id="KAA8577715.1"/>
    </source>
</evidence>
<evidence type="ECO:0000313" key="2">
    <source>
        <dbReference type="Proteomes" id="UP000327493"/>
    </source>
</evidence>
<sequence length="129" mass="14916">MKQHFSSLRGLFQKYFPNNKPADFRSAEEDQFIDMTSDATLRLRFNAQTLSEFWFGVEREYPLIGQRAVCILLPFATSYLCEMGFSAVASLKTKYRSQLNIEHDLRVAVSSLQPRFEKLCNAKQAHCSH</sequence>
<protein>
    <recommendedName>
        <fullName evidence="3">HAT C-terminal dimerisation domain-containing protein</fullName>
    </recommendedName>
</protein>
<proteinExistence type="predicted"/>
<keyword evidence="2" id="KW-1185">Reference proteome</keyword>
<dbReference type="AlphaFoldDB" id="A0A5J5C8M8"/>
<name>A0A5J5C8M8_9PERO</name>
<comment type="caution">
    <text evidence="1">The sequence shown here is derived from an EMBL/GenBank/DDBJ whole genome shotgun (WGS) entry which is preliminary data.</text>
</comment>